<keyword evidence="1" id="KW-0472">Membrane</keyword>
<comment type="caution">
    <text evidence="2">The sequence shown here is derived from an EMBL/GenBank/DDBJ whole genome shotgun (WGS) entry which is preliminary data.</text>
</comment>
<reference evidence="2 3" key="1">
    <citation type="submission" date="2020-07" db="EMBL/GenBank/DDBJ databases">
        <title>Sequencing the genomes of 1000 actinobacteria strains.</title>
        <authorList>
            <person name="Klenk H.-P."/>
        </authorList>
    </citation>
    <scope>NUCLEOTIDE SEQUENCE [LARGE SCALE GENOMIC DNA]</scope>
    <source>
        <strain evidence="2 3">DSM 104001</strain>
    </source>
</reference>
<dbReference type="AlphaFoldDB" id="A0A853CNG9"/>
<evidence type="ECO:0008006" key="4">
    <source>
        <dbReference type="Google" id="ProtNLM"/>
    </source>
</evidence>
<keyword evidence="3" id="KW-1185">Reference proteome</keyword>
<dbReference type="EMBL" id="JACBZT010000001">
    <property type="protein sequence ID" value="NYJ08349.1"/>
    <property type="molecule type" value="Genomic_DNA"/>
</dbReference>
<proteinExistence type="predicted"/>
<dbReference type="RefSeq" id="WP_179720864.1">
    <property type="nucleotide sequence ID" value="NZ_JACBZT010000001.1"/>
</dbReference>
<protein>
    <recommendedName>
        <fullName evidence="4">DUF3068 domain-containing protein</fullName>
    </recommendedName>
</protein>
<gene>
    <name evidence="2" type="ORF">GGQ55_004627</name>
</gene>
<accession>A0A853CNG9</accession>
<dbReference type="InterPro" id="IPR021424">
    <property type="entry name" value="PorA"/>
</dbReference>
<keyword evidence="1" id="KW-1133">Transmembrane helix</keyword>
<dbReference type="Proteomes" id="UP000541969">
    <property type="component" value="Unassembled WGS sequence"/>
</dbReference>
<evidence type="ECO:0000313" key="3">
    <source>
        <dbReference type="Proteomes" id="UP000541969"/>
    </source>
</evidence>
<organism evidence="2 3">
    <name type="scientific">Petropleomorpha daqingensis</name>
    <dbReference type="NCBI Taxonomy" id="2026353"/>
    <lineage>
        <taxon>Bacteria</taxon>
        <taxon>Bacillati</taxon>
        <taxon>Actinomycetota</taxon>
        <taxon>Actinomycetes</taxon>
        <taxon>Geodermatophilales</taxon>
        <taxon>Geodermatophilaceae</taxon>
        <taxon>Petropleomorpha</taxon>
    </lineage>
</organism>
<feature type="transmembrane region" description="Helical" evidence="1">
    <location>
        <begin position="300"/>
        <end position="325"/>
    </location>
</feature>
<dbReference type="Pfam" id="PF11271">
    <property type="entry name" value="PorA"/>
    <property type="match status" value="1"/>
</dbReference>
<sequence length="348" mass="36094">MRLTRSSVILGLLGVLLIVAAALVRFVYLPSASRLPDDFDSTQSYAGTYSGVNPDAFAGGPVDQVLVRDVPAEISRRYATASVDGDTAVVTRTLQTPAGEEVVGAAAVRYAVDRTTLESVPSDAKDVVASKGLIFSLPLHPQTDAKYQLWDEATAKAFPLTYKGTGTVQGREVYRFESTAEGPVADPAALGLPTSITRGQLTDLGPRLASLLPPAVQAQLPALLAALPSDIPLTWTSKTTSTVWADQTVGAPIRANSSQEISASIVGISLPFATMDLTSTQASDTAIASDASDIAAKLTWIGTIIPIAALVLGVLLLALAVFLAIRAGRRPGGPTPAEPPGVSEPVPA</sequence>
<evidence type="ECO:0000256" key="1">
    <source>
        <dbReference type="SAM" id="Phobius"/>
    </source>
</evidence>
<name>A0A853CNG9_9ACTN</name>
<keyword evidence="1" id="KW-0812">Transmembrane</keyword>
<evidence type="ECO:0000313" key="2">
    <source>
        <dbReference type="EMBL" id="NYJ08349.1"/>
    </source>
</evidence>